<dbReference type="EC" id="1.1.1.-" evidence="3"/>
<keyword evidence="4" id="KW-1185">Reference proteome</keyword>
<sequence length="274" mass="28558">MSSISPKNPAAIWFGLADRVCIVTGGAQGIGEACIRRFARENAKVVIADIDDARGSALANELGGLYVHCDVGDKAQVDALVAQTLAVHGRIDVLVNNAGIFRAADFLEVTEADFDAVLRINLKGAFLVVQAVAREMARAEARQGIGGSASRGSIINMSSVNAVLTIPTISSYNVSKGGINQLTRVMALALADKGVRVNAVAPGTIATELAARAVLTSEEAKASIMSRTPMKRLGEPSEIADTVAYLASDAASYITGEIVVVDGGRMTLNYTVPV</sequence>
<dbReference type="PANTHER" id="PTHR24321">
    <property type="entry name" value="DEHYDROGENASES, SHORT CHAIN"/>
    <property type="match status" value="1"/>
</dbReference>
<dbReference type="SUPFAM" id="SSF51735">
    <property type="entry name" value="NAD(P)-binding Rossmann-fold domains"/>
    <property type="match status" value="1"/>
</dbReference>
<dbReference type="PRINTS" id="PR00080">
    <property type="entry name" value="SDRFAMILY"/>
</dbReference>
<dbReference type="Pfam" id="PF13561">
    <property type="entry name" value="adh_short_C2"/>
    <property type="match status" value="1"/>
</dbReference>
<evidence type="ECO:0000256" key="1">
    <source>
        <dbReference type="ARBA" id="ARBA00006484"/>
    </source>
</evidence>
<dbReference type="RefSeq" id="WP_068831843.1">
    <property type="nucleotide sequence ID" value="NZ_JBHSMX010000003.1"/>
</dbReference>
<dbReference type="InterPro" id="IPR002347">
    <property type="entry name" value="SDR_fam"/>
</dbReference>
<protein>
    <submittedName>
        <fullName evidence="3">SDR family NAD(P)-dependent oxidoreductase</fullName>
        <ecNumber evidence="3">1.1.1.-</ecNumber>
    </submittedName>
</protein>
<comment type="caution">
    <text evidence="3">The sequence shown here is derived from an EMBL/GenBank/DDBJ whole genome shotgun (WGS) entry which is preliminary data.</text>
</comment>
<accession>A0ABW0Q4M9</accession>
<dbReference type="Gene3D" id="3.40.50.720">
    <property type="entry name" value="NAD(P)-binding Rossmann-like Domain"/>
    <property type="match status" value="1"/>
</dbReference>
<dbReference type="InterPro" id="IPR036291">
    <property type="entry name" value="NAD(P)-bd_dom_sf"/>
</dbReference>
<dbReference type="EMBL" id="JBHSMX010000003">
    <property type="protein sequence ID" value="MFC5519628.1"/>
    <property type="molecule type" value="Genomic_DNA"/>
</dbReference>
<dbReference type="InterPro" id="IPR020904">
    <property type="entry name" value="Sc_DH/Rdtase_CS"/>
</dbReference>
<dbReference type="PRINTS" id="PR00081">
    <property type="entry name" value="GDHRDH"/>
</dbReference>
<dbReference type="NCBIfam" id="NF005559">
    <property type="entry name" value="PRK07231.1"/>
    <property type="match status" value="1"/>
</dbReference>
<dbReference type="CDD" id="cd05233">
    <property type="entry name" value="SDR_c"/>
    <property type="match status" value="1"/>
</dbReference>
<keyword evidence="2 3" id="KW-0560">Oxidoreductase</keyword>
<organism evidence="3 4">
    <name type="scientific">Polaromonas jejuensis</name>
    <dbReference type="NCBI Taxonomy" id="457502"/>
    <lineage>
        <taxon>Bacteria</taxon>
        <taxon>Pseudomonadati</taxon>
        <taxon>Pseudomonadota</taxon>
        <taxon>Betaproteobacteria</taxon>
        <taxon>Burkholderiales</taxon>
        <taxon>Comamonadaceae</taxon>
        <taxon>Polaromonas</taxon>
    </lineage>
</organism>
<evidence type="ECO:0000313" key="4">
    <source>
        <dbReference type="Proteomes" id="UP001596084"/>
    </source>
</evidence>
<proteinExistence type="inferred from homology"/>
<evidence type="ECO:0000256" key="2">
    <source>
        <dbReference type="ARBA" id="ARBA00023002"/>
    </source>
</evidence>
<dbReference type="GO" id="GO:0016491">
    <property type="term" value="F:oxidoreductase activity"/>
    <property type="evidence" value="ECO:0007669"/>
    <property type="project" value="UniProtKB-KW"/>
</dbReference>
<reference evidence="4" key="1">
    <citation type="journal article" date="2019" name="Int. J. Syst. Evol. Microbiol.">
        <title>The Global Catalogue of Microorganisms (GCM) 10K type strain sequencing project: providing services to taxonomists for standard genome sequencing and annotation.</title>
        <authorList>
            <consortium name="The Broad Institute Genomics Platform"/>
            <consortium name="The Broad Institute Genome Sequencing Center for Infectious Disease"/>
            <person name="Wu L."/>
            <person name="Ma J."/>
        </authorList>
    </citation>
    <scope>NUCLEOTIDE SEQUENCE [LARGE SCALE GENOMIC DNA]</scope>
    <source>
        <strain evidence="4">CGMCC 4.7277</strain>
    </source>
</reference>
<evidence type="ECO:0000313" key="3">
    <source>
        <dbReference type="EMBL" id="MFC5519628.1"/>
    </source>
</evidence>
<dbReference type="PANTHER" id="PTHR24321:SF8">
    <property type="entry name" value="ESTRADIOL 17-BETA-DEHYDROGENASE 8-RELATED"/>
    <property type="match status" value="1"/>
</dbReference>
<dbReference type="Proteomes" id="UP001596084">
    <property type="component" value="Unassembled WGS sequence"/>
</dbReference>
<name>A0ABW0Q4M9_9BURK</name>
<comment type="similarity">
    <text evidence="1">Belongs to the short-chain dehydrogenases/reductases (SDR) family.</text>
</comment>
<gene>
    <name evidence="3" type="ORF">ACFPP7_01685</name>
</gene>
<dbReference type="PROSITE" id="PS00061">
    <property type="entry name" value="ADH_SHORT"/>
    <property type="match status" value="1"/>
</dbReference>